<protein>
    <submittedName>
        <fullName evidence="7">N-acyl homoserine lactonase family protein</fullName>
    </submittedName>
</protein>
<dbReference type="EMBL" id="JBHSCW010000007">
    <property type="protein sequence ID" value="MFC4352561.1"/>
    <property type="molecule type" value="Genomic_DNA"/>
</dbReference>
<organism evidence="7 8">
    <name type="scientific">Fodinicurvata halophila</name>
    <dbReference type="NCBI Taxonomy" id="1419723"/>
    <lineage>
        <taxon>Bacteria</taxon>
        <taxon>Pseudomonadati</taxon>
        <taxon>Pseudomonadota</taxon>
        <taxon>Alphaproteobacteria</taxon>
        <taxon>Rhodospirillales</taxon>
        <taxon>Rhodovibrionaceae</taxon>
        <taxon>Fodinicurvata</taxon>
    </lineage>
</organism>
<keyword evidence="8" id="KW-1185">Reference proteome</keyword>
<dbReference type="Pfam" id="PF00753">
    <property type="entry name" value="Lactamase_B"/>
    <property type="match status" value="1"/>
</dbReference>
<dbReference type="SMART" id="SM00849">
    <property type="entry name" value="Lactamase_B"/>
    <property type="match status" value="1"/>
</dbReference>
<evidence type="ECO:0000256" key="2">
    <source>
        <dbReference type="ARBA" id="ARBA00007749"/>
    </source>
</evidence>
<dbReference type="InterPro" id="IPR036866">
    <property type="entry name" value="RibonucZ/Hydroxyglut_hydro"/>
</dbReference>
<gene>
    <name evidence="7" type="ORF">ACFOW6_13500</name>
</gene>
<sequence length="295" mass="33059">MTTPDNRPDPNADTYRVFAIRYATLRRDPHHFVLEPHPEVIDPHEGGRVIDYFVWVIVGRGRIVMVDTGFNEEAANKRKRNFLGCPAAALSRLGLSAERVDEVVVTHLHYDHAGNLDRFPNARFHVQRSEVAFATGPDMRHPVCRAPFEPEDVCHLVTYNFAERVRFLNGDGEIAPGIGAHLTGGHTAGMQAVSVETARGKLILASDVAHFFDQMVWRNPFPVVVNIPATLAAYERMRELAQVRDERGEIHDRPDMVIPGHDPLVQELYPTVAEETIELSAEPLGESPLAKVWTL</sequence>
<evidence type="ECO:0000313" key="8">
    <source>
        <dbReference type="Proteomes" id="UP001595799"/>
    </source>
</evidence>
<dbReference type="SUPFAM" id="SSF56281">
    <property type="entry name" value="Metallo-hydrolase/oxidoreductase"/>
    <property type="match status" value="1"/>
</dbReference>
<evidence type="ECO:0000256" key="3">
    <source>
        <dbReference type="ARBA" id="ARBA00022723"/>
    </source>
</evidence>
<evidence type="ECO:0000256" key="5">
    <source>
        <dbReference type="ARBA" id="ARBA00022833"/>
    </source>
</evidence>
<evidence type="ECO:0000256" key="1">
    <source>
        <dbReference type="ARBA" id="ARBA00001947"/>
    </source>
</evidence>
<keyword evidence="3" id="KW-0479">Metal-binding</keyword>
<dbReference type="Gene3D" id="3.60.15.10">
    <property type="entry name" value="Ribonuclease Z/Hydroxyacylglutathione hydrolase-like"/>
    <property type="match status" value="1"/>
</dbReference>
<dbReference type="RefSeq" id="WP_382422910.1">
    <property type="nucleotide sequence ID" value="NZ_JBHSCW010000007.1"/>
</dbReference>
<dbReference type="PANTHER" id="PTHR42978:SF7">
    <property type="entry name" value="METALLO-HYDROLASE RV2300C-RELATED"/>
    <property type="match status" value="1"/>
</dbReference>
<evidence type="ECO:0000313" key="7">
    <source>
        <dbReference type="EMBL" id="MFC4352561.1"/>
    </source>
</evidence>
<keyword evidence="4" id="KW-0378">Hydrolase</keyword>
<dbReference type="InterPro" id="IPR001279">
    <property type="entry name" value="Metallo-B-lactamas"/>
</dbReference>
<feature type="domain" description="Metallo-beta-lactamase" evidence="6">
    <location>
        <begin position="51"/>
        <end position="261"/>
    </location>
</feature>
<comment type="caution">
    <text evidence="7">The sequence shown here is derived from an EMBL/GenBank/DDBJ whole genome shotgun (WGS) entry which is preliminary data.</text>
</comment>
<accession>A0ABV8UPR1</accession>
<evidence type="ECO:0000256" key="4">
    <source>
        <dbReference type="ARBA" id="ARBA00022801"/>
    </source>
</evidence>
<proteinExistence type="inferred from homology"/>
<name>A0ABV8UPR1_9PROT</name>
<comment type="cofactor">
    <cofactor evidence="1">
        <name>Zn(2+)</name>
        <dbReference type="ChEBI" id="CHEBI:29105"/>
    </cofactor>
</comment>
<dbReference type="InterPro" id="IPR051013">
    <property type="entry name" value="MBL_superfamily_lactonases"/>
</dbReference>
<dbReference type="Proteomes" id="UP001595799">
    <property type="component" value="Unassembled WGS sequence"/>
</dbReference>
<evidence type="ECO:0000259" key="6">
    <source>
        <dbReference type="SMART" id="SM00849"/>
    </source>
</evidence>
<reference evidence="8" key="1">
    <citation type="journal article" date="2019" name="Int. J. Syst. Evol. Microbiol.">
        <title>The Global Catalogue of Microorganisms (GCM) 10K type strain sequencing project: providing services to taxonomists for standard genome sequencing and annotation.</title>
        <authorList>
            <consortium name="The Broad Institute Genomics Platform"/>
            <consortium name="The Broad Institute Genome Sequencing Center for Infectious Disease"/>
            <person name="Wu L."/>
            <person name="Ma J."/>
        </authorList>
    </citation>
    <scope>NUCLEOTIDE SEQUENCE [LARGE SCALE GENOMIC DNA]</scope>
    <source>
        <strain evidence="8">CECT 8472</strain>
    </source>
</reference>
<dbReference type="CDD" id="cd07729">
    <property type="entry name" value="AHL_lactonase_MBL-fold"/>
    <property type="match status" value="1"/>
</dbReference>
<dbReference type="PANTHER" id="PTHR42978">
    <property type="entry name" value="QUORUM-QUENCHING LACTONASE YTNP-RELATED-RELATED"/>
    <property type="match status" value="1"/>
</dbReference>
<comment type="similarity">
    <text evidence="2">Belongs to the metallo-beta-lactamase superfamily.</text>
</comment>
<keyword evidence="5" id="KW-0862">Zinc</keyword>